<protein>
    <submittedName>
        <fullName evidence="1">Uncharacterized protein</fullName>
    </submittedName>
</protein>
<sequence length="46" mass="5333">MAKTEFPEAELVRRVFVVREMDLPPQVLLTKRSLLRWFALASGMIS</sequence>
<dbReference type="Proteomes" id="UP000590964">
    <property type="component" value="Unassembled WGS sequence"/>
</dbReference>
<feature type="non-terminal residue" evidence="1">
    <location>
        <position position="46"/>
    </location>
</feature>
<reference evidence="2" key="1">
    <citation type="journal article" date="2020" name="bioRxiv">
        <title>A rank-normalized archaeal taxonomy based on genome phylogeny resolves widespread incomplete and uneven classifications.</title>
        <authorList>
            <person name="Rinke C."/>
            <person name="Chuvochina M."/>
            <person name="Mussig A.J."/>
            <person name="Chaumeil P.-A."/>
            <person name="Waite D.W."/>
            <person name="Whitman W.B."/>
            <person name="Parks D.H."/>
            <person name="Hugenholtz P."/>
        </authorList>
    </citation>
    <scope>NUCLEOTIDE SEQUENCE [LARGE SCALE GENOMIC DNA]</scope>
</reference>
<evidence type="ECO:0000313" key="1">
    <source>
        <dbReference type="EMBL" id="HIH21332.1"/>
    </source>
</evidence>
<accession>A0A7J4JU68</accession>
<name>A0A7J4JU68_9ARCH</name>
<dbReference type="EMBL" id="DUFW01000024">
    <property type="protein sequence ID" value="HIH21332.1"/>
    <property type="molecule type" value="Genomic_DNA"/>
</dbReference>
<proteinExistence type="predicted"/>
<comment type="caution">
    <text evidence="1">The sequence shown here is derived from an EMBL/GenBank/DDBJ whole genome shotgun (WGS) entry which is preliminary data.</text>
</comment>
<evidence type="ECO:0000313" key="2">
    <source>
        <dbReference type="Proteomes" id="UP000590964"/>
    </source>
</evidence>
<gene>
    <name evidence="1" type="ORF">HA222_01560</name>
</gene>
<dbReference type="AlphaFoldDB" id="A0A7J4JU68"/>
<organism evidence="1 2">
    <name type="scientific">Candidatus Iainarchaeum sp</name>
    <dbReference type="NCBI Taxonomy" id="3101447"/>
    <lineage>
        <taxon>Archaea</taxon>
        <taxon>Candidatus Iainarchaeota</taxon>
        <taxon>Candidatus Iainarchaeia</taxon>
        <taxon>Candidatus Iainarchaeales</taxon>
        <taxon>Candidatus Iainarchaeaceae</taxon>
        <taxon>Candidatus Iainarchaeum</taxon>
    </lineage>
</organism>